<comment type="caution">
    <text evidence="2">The sequence shown here is derived from an EMBL/GenBank/DDBJ whole genome shotgun (WGS) entry which is preliminary data.</text>
</comment>
<accession>A0ABU8KI56</accession>
<dbReference type="Pfam" id="PF17264">
    <property type="entry name" value="DUF5330"/>
    <property type="match status" value="1"/>
</dbReference>
<dbReference type="RefSeq" id="WP_337095300.1">
    <property type="nucleotide sequence ID" value="NZ_JAPYKO010000019.1"/>
</dbReference>
<dbReference type="Proteomes" id="UP001366503">
    <property type="component" value="Unassembled WGS sequence"/>
</dbReference>
<keyword evidence="3" id="KW-1185">Reference proteome</keyword>
<proteinExistence type="predicted"/>
<evidence type="ECO:0000313" key="3">
    <source>
        <dbReference type="Proteomes" id="UP001366503"/>
    </source>
</evidence>
<reference evidence="2 3" key="1">
    <citation type="submission" date="2022-12" db="EMBL/GenBank/DDBJ databases">
        <authorList>
            <person name="Muema E."/>
        </authorList>
    </citation>
    <scope>NUCLEOTIDE SEQUENCE [LARGE SCALE GENOMIC DNA]</scope>
    <source>
        <strain evidence="3">1330</strain>
    </source>
</reference>
<gene>
    <name evidence="2" type="ORF">O7A05_23340</name>
</gene>
<evidence type="ECO:0000256" key="1">
    <source>
        <dbReference type="SAM" id="MobiDB-lite"/>
    </source>
</evidence>
<name>A0ABU8KI56_9HYPH</name>
<protein>
    <submittedName>
        <fullName evidence="2">DUF5330 domain-containing protein</fullName>
    </submittedName>
</protein>
<dbReference type="EMBL" id="JAPYKO010000019">
    <property type="protein sequence ID" value="MEI9405075.1"/>
    <property type="molecule type" value="Genomic_DNA"/>
</dbReference>
<dbReference type="InterPro" id="IPR035220">
    <property type="entry name" value="DUF5330"/>
</dbReference>
<evidence type="ECO:0000313" key="2">
    <source>
        <dbReference type="EMBL" id="MEI9405075.1"/>
    </source>
</evidence>
<sequence>MGFLIRMAFWFSLVLLALPLGVGPGEDGQQSVGPIQALFAAREAVGDIAGLCERKPDVCETGKSAMYTITVRAKETAKIAAAMIDDKQSGQSGQAGTPETKVADGSVTTTGSVAEDIVLPAKVNIPVMLTAKN</sequence>
<feature type="region of interest" description="Disordered" evidence="1">
    <location>
        <begin position="86"/>
        <end position="106"/>
    </location>
</feature>
<organism evidence="2 3">
    <name type="scientific">Mesorhizobium argentiipisi</name>
    <dbReference type="NCBI Taxonomy" id="3015175"/>
    <lineage>
        <taxon>Bacteria</taxon>
        <taxon>Pseudomonadati</taxon>
        <taxon>Pseudomonadota</taxon>
        <taxon>Alphaproteobacteria</taxon>
        <taxon>Hyphomicrobiales</taxon>
        <taxon>Phyllobacteriaceae</taxon>
        <taxon>Mesorhizobium</taxon>
    </lineage>
</organism>